<accession>A0ABQ4WE01</accession>
<reference evidence="1" key="1">
    <citation type="journal article" date="2022" name="Int. J. Mol. Sci.">
        <title>Draft Genome of Tanacetum Coccineum: Genomic Comparison of Closely Related Tanacetum-Family Plants.</title>
        <authorList>
            <person name="Yamashiro T."/>
            <person name="Shiraishi A."/>
            <person name="Nakayama K."/>
            <person name="Satake H."/>
        </authorList>
    </citation>
    <scope>NUCLEOTIDE SEQUENCE</scope>
</reference>
<gene>
    <name evidence="1" type="ORF">Tco_0624402</name>
</gene>
<reference evidence="1" key="2">
    <citation type="submission" date="2022-01" db="EMBL/GenBank/DDBJ databases">
        <authorList>
            <person name="Yamashiro T."/>
            <person name="Shiraishi A."/>
            <person name="Satake H."/>
            <person name="Nakayama K."/>
        </authorList>
    </citation>
    <scope>NUCLEOTIDE SEQUENCE</scope>
</reference>
<name>A0ABQ4WE01_9ASTR</name>
<evidence type="ECO:0000313" key="2">
    <source>
        <dbReference type="Proteomes" id="UP001151760"/>
    </source>
</evidence>
<organism evidence="1 2">
    <name type="scientific">Tanacetum coccineum</name>
    <dbReference type="NCBI Taxonomy" id="301880"/>
    <lineage>
        <taxon>Eukaryota</taxon>
        <taxon>Viridiplantae</taxon>
        <taxon>Streptophyta</taxon>
        <taxon>Embryophyta</taxon>
        <taxon>Tracheophyta</taxon>
        <taxon>Spermatophyta</taxon>
        <taxon>Magnoliopsida</taxon>
        <taxon>eudicotyledons</taxon>
        <taxon>Gunneridae</taxon>
        <taxon>Pentapetalae</taxon>
        <taxon>asterids</taxon>
        <taxon>campanulids</taxon>
        <taxon>Asterales</taxon>
        <taxon>Asteraceae</taxon>
        <taxon>Asteroideae</taxon>
        <taxon>Anthemideae</taxon>
        <taxon>Anthemidinae</taxon>
        <taxon>Tanacetum</taxon>
    </lineage>
</organism>
<sequence>MDLKLCYNTFKFKEGENLTQTFTRYKALLTELVNDGIKLSKLEINTGFINGLPKKWLSFCQSLRNTNHVKESELASLFGKLKYEENLIDNIYETEKKIYLATATPLSTAFFSTSNFQDFQDSLDDEEDIISKEVSSDDNEIVEVKVLMTLVDDNVAVSKEGARNGEWVKISMRKGRTKKHLLSKHKDLVGIKSLHDDLRVTAAQRKLLLLVYVTTASVTQYCCSKIKNVERVSTIKERIRIEDKDCLKNKNTYVTKDMDQDSVHMVAASKVFMLKLGEYELWRMRMEQYIQMIDYSLGEVIENGNAPPITKVVEGVGIIIVPTTAKEKAQRRLELKARSTLLMGILNERSLWINLANMVNIGKVL</sequence>
<keyword evidence="2" id="KW-1185">Reference proteome</keyword>
<evidence type="ECO:0000313" key="1">
    <source>
        <dbReference type="EMBL" id="GJS51040.1"/>
    </source>
</evidence>
<dbReference type="Proteomes" id="UP001151760">
    <property type="component" value="Unassembled WGS sequence"/>
</dbReference>
<comment type="caution">
    <text evidence="1">The sequence shown here is derived from an EMBL/GenBank/DDBJ whole genome shotgun (WGS) entry which is preliminary data.</text>
</comment>
<proteinExistence type="predicted"/>
<dbReference type="EMBL" id="BQNB010008558">
    <property type="protein sequence ID" value="GJS51040.1"/>
    <property type="molecule type" value="Genomic_DNA"/>
</dbReference>
<dbReference type="Pfam" id="PF14223">
    <property type="entry name" value="Retrotran_gag_2"/>
    <property type="match status" value="1"/>
</dbReference>
<protein>
    <submittedName>
        <fullName evidence="1">Uncharacterized protein</fullName>
    </submittedName>
</protein>